<keyword evidence="8" id="KW-0472">Membrane</keyword>
<dbReference type="SUPFAM" id="SSF52129">
    <property type="entry name" value="Caspase-like"/>
    <property type="match status" value="1"/>
</dbReference>
<feature type="domain" description="Caspase family p20" evidence="10">
    <location>
        <begin position="230"/>
        <end position="353"/>
    </location>
</feature>
<evidence type="ECO:0000256" key="4">
    <source>
        <dbReference type="ARBA" id="ARBA00022801"/>
    </source>
</evidence>
<keyword evidence="2" id="KW-0645">Protease</keyword>
<keyword evidence="3" id="KW-0053">Apoptosis</keyword>
<dbReference type="InterPro" id="IPR029030">
    <property type="entry name" value="Caspase-like_dom_sf"/>
</dbReference>
<evidence type="ECO:0000256" key="7">
    <source>
        <dbReference type="RuleBase" id="RU003971"/>
    </source>
</evidence>
<dbReference type="EMBL" id="CAJOAZ010000131">
    <property type="protein sequence ID" value="CAF3545270.1"/>
    <property type="molecule type" value="Genomic_DNA"/>
</dbReference>
<dbReference type="Pfam" id="PF00656">
    <property type="entry name" value="Peptidase_C14"/>
    <property type="match status" value="1"/>
</dbReference>
<evidence type="ECO:0000256" key="1">
    <source>
        <dbReference type="ARBA" id="ARBA00010134"/>
    </source>
</evidence>
<evidence type="ECO:0000256" key="3">
    <source>
        <dbReference type="ARBA" id="ARBA00022703"/>
    </source>
</evidence>
<name>A0A818JTH4_9BILA</name>
<gene>
    <name evidence="12" type="ORF">OXD698_LOCUS3648</name>
</gene>
<dbReference type="GO" id="GO:0042981">
    <property type="term" value="P:regulation of apoptotic process"/>
    <property type="evidence" value="ECO:0007669"/>
    <property type="project" value="InterPro"/>
</dbReference>
<dbReference type="InterPro" id="IPR001309">
    <property type="entry name" value="Pept_C14_p20"/>
</dbReference>
<evidence type="ECO:0000256" key="8">
    <source>
        <dbReference type="SAM" id="Phobius"/>
    </source>
</evidence>
<keyword evidence="5" id="KW-0788">Thiol protease</keyword>
<evidence type="ECO:0000256" key="5">
    <source>
        <dbReference type="ARBA" id="ARBA00022807"/>
    </source>
</evidence>
<keyword evidence="4" id="KW-0378">Hydrolase</keyword>
<dbReference type="Proteomes" id="UP000663844">
    <property type="component" value="Unassembled WGS sequence"/>
</dbReference>
<feature type="transmembrane region" description="Helical" evidence="8">
    <location>
        <begin position="528"/>
        <end position="549"/>
    </location>
</feature>
<dbReference type="Gene3D" id="3.40.50.1460">
    <property type="match status" value="1"/>
</dbReference>
<feature type="domain" description="CARD" evidence="11">
    <location>
        <begin position="37"/>
        <end position="128"/>
    </location>
</feature>
<feature type="transmembrane region" description="Helical" evidence="8">
    <location>
        <begin position="643"/>
        <end position="669"/>
    </location>
</feature>
<proteinExistence type="inferred from homology"/>
<organism evidence="12 13">
    <name type="scientific">Adineta steineri</name>
    <dbReference type="NCBI Taxonomy" id="433720"/>
    <lineage>
        <taxon>Eukaryota</taxon>
        <taxon>Metazoa</taxon>
        <taxon>Spiralia</taxon>
        <taxon>Gnathifera</taxon>
        <taxon>Rotifera</taxon>
        <taxon>Eurotatoria</taxon>
        <taxon>Bdelloidea</taxon>
        <taxon>Adinetida</taxon>
        <taxon>Adinetidae</taxon>
        <taxon>Adineta</taxon>
    </lineage>
</organism>
<evidence type="ECO:0000256" key="2">
    <source>
        <dbReference type="ARBA" id="ARBA00022670"/>
    </source>
</evidence>
<dbReference type="PROSITE" id="PS50208">
    <property type="entry name" value="CASPASE_P20"/>
    <property type="match status" value="1"/>
</dbReference>
<dbReference type="InterPro" id="IPR015917">
    <property type="entry name" value="Pept_C14A"/>
</dbReference>
<protein>
    <submittedName>
        <fullName evidence="12">Uncharacterized protein</fullName>
    </submittedName>
</protein>
<comment type="similarity">
    <text evidence="1 7">Belongs to the peptidase C14A family.</text>
</comment>
<evidence type="ECO:0000313" key="12">
    <source>
        <dbReference type="EMBL" id="CAF3545270.1"/>
    </source>
</evidence>
<dbReference type="SUPFAM" id="SSF47986">
    <property type="entry name" value="DEATH domain"/>
    <property type="match status" value="1"/>
</dbReference>
<feature type="transmembrane region" description="Helical" evidence="8">
    <location>
        <begin position="676"/>
        <end position="698"/>
    </location>
</feature>
<dbReference type="PANTHER" id="PTHR47901">
    <property type="entry name" value="CASPASE RECRUITMENT DOMAIN-CONTAINING PROTEIN 18"/>
    <property type="match status" value="1"/>
</dbReference>
<dbReference type="InterPro" id="IPR002138">
    <property type="entry name" value="Pept_C14_p10"/>
</dbReference>
<dbReference type="PANTHER" id="PTHR47901:SF8">
    <property type="entry name" value="CASPASE-3"/>
    <property type="match status" value="1"/>
</dbReference>
<dbReference type="GO" id="GO:0004197">
    <property type="term" value="F:cysteine-type endopeptidase activity"/>
    <property type="evidence" value="ECO:0007669"/>
    <property type="project" value="InterPro"/>
</dbReference>
<evidence type="ECO:0000259" key="10">
    <source>
        <dbReference type="PROSITE" id="PS50208"/>
    </source>
</evidence>
<dbReference type="PROSITE" id="PS01122">
    <property type="entry name" value="CASPASE_CYS"/>
    <property type="match status" value="1"/>
</dbReference>
<evidence type="ECO:0000256" key="6">
    <source>
        <dbReference type="ARBA" id="ARBA00023145"/>
    </source>
</evidence>
<dbReference type="InterPro" id="IPR001315">
    <property type="entry name" value="CARD"/>
</dbReference>
<evidence type="ECO:0000259" key="11">
    <source>
        <dbReference type="PROSITE" id="PS50209"/>
    </source>
</evidence>
<evidence type="ECO:0000313" key="13">
    <source>
        <dbReference type="Proteomes" id="UP000663844"/>
    </source>
</evidence>
<dbReference type="Gene3D" id="1.10.533.10">
    <property type="entry name" value="Death Domain, Fas"/>
    <property type="match status" value="1"/>
</dbReference>
<sequence length="856" mass="98360">MSDQEKVILTLVELLKKNSVHITYPDNIENNNNDDHEDDECIKKLTKNRYKLIYSMCQATKVMDYLESVGVIPRSVCSRILHQYPVPEDRKRELINFLLSRGKNAFRPLIEALYLAGNQHLVQLLDENFLLSNIRQRLDAEYHFPTVIGGQSTIPTSIEDEQLHNMNTNIESFDNKISIDDLNNIEITKFEDEVPMGFEVQLLTADLIEQYPQLDPTKRLDKCYRMLGKPRGYCLLINNVDAFKTMEIRQGSDVDASKLKSLFEQIGFIVLLRRNLIYTEMITVIENFANLIEEKKDACDCAVIIILSHGGNGTIYAVDELALNVDEHIISVFDDHLIGKPKLFIIQACRGSQCNNRSIASISNTRWSSDSITNENSRTNVDSGGYKTTMVPIRSDMAIWYSTVKDYVSWRSPDDGSIFIQTLITVFARTAWYYDLARMVTCVNRTMDEKFRAHESTPFQTPCFECHLRNISIAILLLTMCVNNSYSSLIFISDLPSYGLIGLISIGMILYWSYIITYIRNHHTSTTIYISISQLSLFFILLSPITFLVRPSASINLVCSIQTLSLQIFPFFLLLGFNIDFAHQWLFKIAKDSNKKTCLILISSILLFCLAILIQTSVLIIWFYNYHNYLDRYDQCTDECYRPLFLCSLSFNFFLLFLFSFQSSIRYYLYNYRHDLIYLLTSLLALCITIIWICFYLFNPLRSLLTFHMNNNYILAYGHLFFVYAFLGPFLFEQLFYQKTSPNKGQHLSKSSKMTFKCLSLTKEQQRVFMAAYIKRNLTASCENLTTITISSPISINKQQQTCHSTLSADSLCPTLASTVSQDLRSKTSPIITTDTSSCGTMSSEYLLLSTSAIKK</sequence>
<keyword evidence="8" id="KW-1133">Transmembrane helix</keyword>
<accession>A0A818JTH4</accession>
<feature type="transmembrane region" description="Helical" evidence="8">
    <location>
        <begin position="498"/>
        <end position="516"/>
    </location>
</feature>
<dbReference type="PRINTS" id="PR00376">
    <property type="entry name" value="IL1BCENZYME"/>
</dbReference>
<dbReference type="GO" id="GO:0006915">
    <property type="term" value="P:apoptotic process"/>
    <property type="evidence" value="ECO:0007669"/>
    <property type="project" value="UniProtKB-KW"/>
</dbReference>
<feature type="transmembrane region" description="Helical" evidence="8">
    <location>
        <begin position="598"/>
        <end position="623"/>
    </location>
</feature>
<dbReference type="AlphaFoldDB" id="A0A818JTH4"/>
<feature type="domain" description="Caspase family p10" evidence="9">
    <location>
        <begin position="387"/>
        <end position="451"/>
    </location>
</feature>
<keyword evidence="8" id="KW-0812">Transmembrane</keyword>
<dbReference type="InterPro" id="IPR002398">
    <property type="entry name" value="Pept_C14"/>
</dbReference>
<feature type="transmembrane region" description="Helical" evidence="8">
    <location>
        <begin position="555"/>
        <end position="577"/>
    </location>
</feature>
<dbReference type="PROSITE" id="PS50209">
    <property type="entry name" value="CARD"/>
    <property type="match status" value="1"/>
</dbReference>
<dbReference type="GO" id="GO:0006508">
    <property type="term" value="P:proteolysis"/>
    <property type="evidence" value="ECO:0007669"/>
    <property type="project" value="UniProtKB-KW"/>
</dbReference>
<dbReference type="InterPro" id="IPR011029">
    <property type="entry name" value="DEATH-like_dom_sf"/>
</dbReference>
<feature type="transmembrane region" description="Helical" evidence="8">
    <location>
        <begin position="713"/>
        <end position="732"/>
    </location>
</feature>
<comment type="caution">
    <text evidence="12">The sequence shown here is derived from an EMBL/GenBank/DDBJ whole genome shotgun (WGS) entry which is preliminary data.</text>
</comment>
<dbReference type="CDD" id="cd01671">
    <property type="entry name" value="CARD"/>
    <property type="match status" value="1"/>
</dbReference>
<dbReference type="InterPro" id="IPR011600">
    <property type="entry name" value="Pept_C14_caspase"/>
</dbReference>
<dbReference type="Pfam" id="PF00619">
    <property type="entry name" value="CARD"/>
    <property type="match status" value="1"/>
</dbReference>
<reference evidence="12" key="1">
    <citation type="submission" date="2021-02" db="EMBL/GenBank/DDBJ databases">
        <authorList>
            <person name="Nowell W R."/>
        </authorList>
    </citation>
    <scope>NUCLEOTIDE SEQUENCE</scope>
</reference>
<dbReference type="PROSITE" id="PS50207">
    <property type="entry name" value="CASPASE_P10"/>
    <property type="match status" value="1"/>
</dbReference>
<evidence type="ECO:0000259" key="9">
    <source>
        <dbReference type="PROSITE" id="PS50207"/>
    </source>
</evidence>
<dbReference type="SMART" id="SM00115">
    <property type="entry name" value="CASc"/>
    <property type="match status" value="1"/>
</dbReference>
<dbReference type="InterPro" id="IPR033139">
    <property type="entry name" value="Caspase_cys_AS"/>
</dbReference>
<keyword evidence="6" id="KW-0865">Zymogen</keyword>